<protein>
    <submittedName>
        <fullName evidence="1">PH domain-containing protein</fullName>
    </submittedName>
</protein>
<dbReference type="InterPro" id="IPR019692">
    <property type="entry name" value="CFP-6_PH"/>
</dbReference>
<accession>A0A222VIC2</accession>
<dbReference type="STRING" id="530584.SAMN05421630_106452"/>
<sequence length="137" mass="14166">MDNSPLTWAPRAGLVAVGWLLAVAAGASAIFIAGSSDRPGAVLLGVATIALAAAALHGTLVRPRLAASTSGLRVRTVGGTRTLAWGEVQLRLVTSRRLGRDVTVLEVESDDLVVLGWLELGTDPRDVHEALVALRAG</sequence>
<gene>
    <name evidence="1" type="ORF">SAMN05421630_106452</name>
</gene>
<dbReference type="OrthoDB" id="5189227at2"/>
<evidence type="ECO:0000313" key="1">
    <source>
        <dbReference type="EMBL" id="SDD21755.1"/>
    </source>
</evidence>
<name>A0A222VIC2_9PSEU</name>
<evidence type="ECO:0000313" key="2">
    <source>
        <dbReference type="Proteomes" id="UP000199494"/>
    </source>
</evidence>
<dbReference type="Pfam" id="PF10756">
    <property type="entry name" value="bPH_6"/>
    <property type="match status" value="1"/>
</dbReference>
<dbReference type="AlphaFoldDB" id="A0A222VIC2"/>
<proteinExistence type="predicted"/>
<reference evidence="1 2" key="1">
    <citation type="submission" date="2016-10" db="EMBL/GenBank/DDBJ databases">
        <authorList>
            <person name="de Groot N.N."/>
        </authorList>
    </citation>
    <scope>NUCLEOTIDE SEQUENCE [LARGE SCALE GENOMIC DNA]</scope>
    <source>
        <strain evidence="1 2">CGMCC 4.5506</strain>
    </source>
</reference>
<dbReference type="RefSeq" id="WP_091806449.1">
    <property type="nucleotide sequence ID" value="NZ_CP016353.1"/>
</dbReference>
<dbReference type="Proteomes" id="UP000199494">
    <property type="component" value="Unassembled WGS sequence"/>
</dbReference>
<dbReference type="EMBL" id="FMZE01000006">
    <property type="protein sequence ID" value="SDD21755.1"/>
    <property type="molecule type" value="Genomic_DNA"/>
</dbReference>
<organism evidence="1 2">
    <name type="scientific">Prauserella marina</name>
    <dbReference type="NCBI Taxonomy" id="530584"/>
    <lineage>
        <taxon>Bacteria</taxon>
        <taxon>Bacillati</taxon>
        <taxon>Actinomycetota</taxon>
        <taxon>Actinomycetes</taxon>
        <taxon>Pseudonocardiales</taxon>
        <taxon>Pseudonocardiaceae</taxon>
        <taxon>Prauserella</taxon>
    </lineage>
</organism>
<keyword evidence="2" id="KW-1185">Reference proteome</keyword>
<dbReference type="KEGG" id="pmad:BAY61_00195"/>